<evidence type="ECO:0000313" key="3">
    <source>
        <dbReference type="Proteomes" id="UP000255469"/>
    </source>
</evidence>
<dbReference type="Pfam" id="PF20482">
    <property type="entry name" value="DUF6722"/>
    <property type="match status" value="1"/>
</dbReference>
<dbReference type="InterPro" id="IPR046568">
    <property type="entry name" value="DUF6722"/>
</dbReference>
<name>A0A379E5C4_9BACT</name>
<evidence type="ECO:0000313" key="2">
    <source>
        <dbReference type="EMBL" id="SUB87759.1"/>
    </source>
</evidence>
<dbReference type="AlphaFoldDB" id="A0A379E5C4"/>
<dbReference type="EMBL" id="UGTM01000001">
    <property type="protein sequence ID" value="SUB87759.1"/>
    <property type="molecule type" value="Genomic_DNA"/>
</dbReference>
<reference evidence="2 3" key="1">
    <citation type="submission" date="2018-06" db="EMBL/GenBank/DDBJ databases">
        <authorList>
            <consortium name="Pathogen Informatics"/>
            <person name="Doyle S."/>
        </authorList>
    </citation>
    <scope>NUCLEOTIDE SEQUENCE [LARGE SCALE GENOMIC DNA]</scope>
    <source>
        <strain evidence="2 3">NCTC13067</strain>
    </source>
</reference>
<keyword evidence="1" id="KW-0812">Transmembrane</keyword>
<keyword evidence="1" id="KW-0472">Membrane</keyword>
<dbReference type="Proteomes" id="UP000255469">
    <property type="component" value="Unassembled WGS sequence"/>
</dbReference>
<sequence>MTDKLKEKLGDWLLDIAKYLMTAVALTSAFKEFGEPFMSIMALLISGLLLAIGIIFIQASTSNNSNRNNKK</sequence>
<accession>A0A379E5C4</accession>
<dbReference type="RefSeq" id="WP_244595156.1">
    <property type="nucleotide sequence ID" value="NZ_JAHXRC010000001.1"/>
</dbReference>
<organism evidence="2 3">
    <name type="scientific">Prevotella denticola</name>
    <dbReference type="NCBI Taxonomy" id="28129"/>
    <lineage>
        <taxon>Bacteria</taxon>
        <taxon>Pseudomonadati</taxon>
        <taxon>Bacteroidota</taxon>
        <taxon>Bacteroidia</taxon>
        <taxon>Bacteroidales</taxon>
        <taxon>Prevotellaceae</taxon>
        <taxon>Prevotella</taxon>
    </lineage>
</organism>
<proteinExistence type="predicted"/>
<evidence type="ECO:0000256" key="1">
    <source>
        <dbReference type="SAM" id="Phobius"/>
    </source>
</evidence>
<keyword evidence="1" id="KW-1133">Transmembrane helix</keyword>
<gene>
    <name evidence="2" type="ORF">NCTC13067_01440</name>
</gene>
<feature type="transmembrane region" description="Helical" evidence="1">
    <location>
        <begin position="36"/>
        <end position="57"/>
    </location>
</feature>
<protein>
    <submittedName>
        <fullName evidence="2">Uncharacterized protein</fullName>
    </submittedName>
</protein>